<dbReference type="GO" id="GO:0004708">
    <property type="term" value="F:MAP kinase kinase activity"/>
    <property type="evidence" value="ECO:0007669"/>
    <property type="project" value="TreeGrafter"/>
</dbReference>
<evidence type="ECO:0000256" key="1">
    <source>
        <dbReference type="ARBA" id="ARBA00022679"/>
    </source>
</evidence>
<dbReference type="AlphaFoldDB" id="A0A0A9ECL9"/>
<evidence type="ECO:0000256" key="3">
    <source>
        <dbReference type="ARBA" id="ARBA00022777"/>
    </source>
</evidence>
<accession>A0A0A9ECL9</accession>
<name>A0A0A9ECL9_ARUDO</name>
<evidence type="ECO:0000313" key="5">
    <source>
        <dbReference type="EMBL" id="JAD96758.1"/>
    </source>
</evidence>
<proteinExistence type="predicted"/>
<keyword evidence="1" id="KW-0808">Transferase</keyword>
<organism evidence="5">
    <name type="scientific">Arundo donax</name>
    <name type="common">Giant reed</name>
    <name type="synonym">Donax arundinaceus</name>
    <dbReference type="NCBI Taxonomy" id="35708"/>
    <lineage>
        <taxon>Eukaryota</taxon>
        <taxon>Viridiplantae</taxon>
        <taxon>Streptophyta</taxon>
        <taxon>Embryophyta</taxon>
        <taxon>Tracheophyta</taxon>
        <taxon>Spermatophyta</taxon>
        <taxon>Magnoliopsida</taxon>
        <taxon>Liliopsida</taxon>
        <taxon>Poales</taxon>
        <taxon>Poaceae</taxon>
        <taxon>PACMAD clade</taxon>
        <taxon>Arundinoideae</taxon>
        <taxon>Arundineae</taxon>
        <taxon>Arundo</taxon>
    </lineage>
</organism>
<dbReference type="PANTHER" id="PTHR48013">
    <property type="entry name" value="DUAL SPECIFICITY MITOGEN-ACTIVATED PROTEIN KINASE KINASE 5-RELATED"/>
    <property type="match status" value="1"/>
</dbReference>
<dbReference type="GO" id="GO:0005524">
    <property type="term" value="F:ATP binding"/>
    <property type="evidence" value="ECO:0007669"/>
    <property type="project" value="UniProtKB-KW"/>
</dbReference>
<keyword evidence="4" id="KW-0067">ATP-binding</keyword>
<sequence length="68" mass="7723">MLQILDDPSPTPPKDVYSSEFCSFISAYLQKDADARPTWEQLLSHPSSSDTRELAWTCPLMSEVFTIQ</sequence>
<protein>
    <recommendedName>
        <fullName evidence="6">Protein kinase domain-containing protein</fullName>
    </recommendedName>
</protein>
<reference evidence="5" key="1">
    <citation type="submission" date="2014-09" db="EMBL/GenBank/DDBJ databases">
        <authorList>
            <person name="Magalhaes I.L.F."/>
            <person name="Oliveira U."/>
            <person name="Santos F.R."/>
            <person name="Vidigal T.H.D.A."/>
            <person name="Brescovit A.D."/>
            <person name="Santos A.J."/>
        </authorList>
    </citation>
    <scope>NUCLEOTIDE SEQUENCE</scope>
    <source>
        <tissue evidence="5">Shoot tissue taken approximately 20 cm above the soil surface</tissue>
    </source>
</reference>
<keyword evidence="2" id="KW-0547">Nucleotide-binding</keyword>
<dbReference type="PANTHER" id="PTHR48013:SF22">
    <property type="entry name" value="PROTEIN KINASE DOMAIN-CONTAINING PROTEIN"/>
    <property type="match status" value="1"/>
</dbReference>
<dbReference type="InterPro" id="IPR011009">
    <property type="entry name" value="Kinase-like_dom_sf"/>
</dbReference>
<evidence type="ECO:0000256" key="2">
    <source>
        <dbReference type="ARBA" id="ARBA00022741"/>
    </source>
</evidence>
<evidence type="ECO:0000256" key="4">
    <source>
        <dbReference type="ARBA" id="ARBA00022840"/>
    </source>
</evidence>
<dbReference type="SUPFAM" id="SSF56112">
    <property type="entry name" value="Protein kinase-like (PK-like)"/>
    <property type="match status" value="1"/>
</dbReference>
<keyword evidence="3" id="KW-0418">Kinase</keyword>
<evidence type="ECO:0008006" key="6">
    <source>
        <dbReference type="Google" id="ProtNLM"/>
    </source>
</evidence>
<dbReference type="Gene3D" id="1.10.510.10">
    <property type="entry name" value="Transferase(Phosphotransferase) domain 1"/>
    <property type="match status" value="1"/>
</dbReference>
<reference evidence="5" key="2">
    <citation type="journal article" date="2015" name="Data Brief">
        <title>Shoot transcriptome of the giant reed, Arundo donax.</title>
        <authorList>
            <person name="Barrero R.A."/>
            <person name="Guerrero F.D."/>
            <person name="Moolhuijzen P."/>
            <person name="Goolsby J.A."/>
            <person name="Tidwell J."/>
            <person name="Bellgard S.E."/>
            <person name="Bellgard M.I."/>
        </authorList>
    </citation>
    <scope>NUCLEOTIDE SEQUENCE</scope>
    <source>
        <tissue evidence="5">Shoot tissue taken approximately 20 cm above the soil surface</tissue>
    </source>
</reference>
<dbReference type="EMBL" id="GBRH01201137">
    <property type="protein sequence ID" value="JAD96758.1"/>
    <property type="molecule type" value="Transcribed_RNA"/>
</dbReference>